<proteinExistence type="inferred from homology"/>
<evidence type="ECO:0000256" key="1">
    <source>
        <dbReference type="ARBA" id="ARBA00010178"/>
    </source>
</evidence>
<dbReference type="Pfam" id="PF00815">
    <property type="entry name" value="Histidinol_dh"/>
    <property type="match status" value="1"/>
</dbReference>
<keyword evidence="5 8" id="KW-0520">NAD</keyword>
<dbReference type="InterPro" id="IPR016161">
    <property type="entry name" value="Ald_DH/histidinol_DH"/>
</dbReference>
<organism evidence="12 13">
    <name type="scientific">Candidatus Zymogenus saltonus</name>
    <dbReference type="NCBI Taxonomy" id="2844893"/>
    <lineage>
        <taxon>Bacteria</taxon>
        <taxon>Deltaproteobacteria</taxon>
        <taxon>Candidatus Zymogenia</taxon>
        <taxon>Candidatus Zymogeniales</taxon>
        <taxon>Candidatus Zymogenaceae</taxon>
        <taxon>Candidatus Zymogenus</taxon>
    </lineage>
</organism>
<dbReference type="HAMAP" id="MF_01024">
    <property type="entry name" value="HisD"/>
    <property type="match status" value="1"/>
</dbReference>
<dbReference type="CDD" id="cd06572">
    <property type="entry name" value="Histidinol_dh"/>
    <property type="match status" value="1"/>
</dbReference>
<keyword evidence="5" id="KW-0368">Histidine biosynthesis</keyword>
<gene>
    <name evidence="5 12" type="primary">hisD</name>
    <name evidence="12" type="ORF">JW984_11880</name>
</gene>
<evidence type="ECO:0000256" key="11">
    <source>
        <dbReference type="RuleBase" id="RU004175"/>
    </source>
</evidence>
<feature type="binding site" evidence="5 9">
    <location>
        <position position="362"/>
    </location>
    <ligand>
        <name>substrate</name>
    </ligand>
</feature>
<name>A0A9D8PR11_9DELT</name>
<dbReference type="EC" id="1.1.1.23" evidence="5"/>
<dbReference type="EMBL" id="JAFGIX010000057">
    <property type="protein sequence ID" value="MBN1573887.1"/>
    <property type="molecule type" value="Genomic_DNA"/>
</dbReference>
<dbReference type="InterPro" id="IPR001692">
    <property type="entry name" value="Histidinol_DH_CS"/>
</dbReference>
<comment type="caution">
    <text evidence="12">The sequence shown here is derived from an EMBL/GenBank/DDBJ whole genome shotgun (WGS) entry which is preliminary data.</text>
</comment>
<keyword evidence="4 5" id="KW-0560">Oxidoreductase</keyword>
<comment type="catalytic activity">
    <reaction evidence="5">
        <text>L-histidinol + 2 NAD(+) + H2O = L-histidine + 2 NADH + 3 H(+)</text>
        <dbReference type="Rhea" id="RHEA:20641"/>
        <dbReference type="ChEBI" id="CHEBI:15377"/>
        <dbReference type="ChEBI" id="CHEBI:15378"/>
        <dbReference type="ChEBI" id="CHEBI:57540"/>
        <dbReference type="ChEBI" id="CHEBI:57595"/>
        <dbReference type="ChEBI" id="CHEBI:57699"/>
        <dbReference type="ChEBI" id="CHEBI:57945"/>
        <dbReference type="EC" id="1.1.1.23"/>
    </reaction>
</comment>
<dbReference type="SUPFAM" id="SSF53720">
    <property type="entry name" value="ALDH-like"/>
    <property type="match status" value="1"/>
</dbReference>
<feature type="binding site" evidence="5 8">
    <location>
        <position position="191"/>
    </location>
    <ligand>
        <name>NAD(+)</name>
        <dbReference type="ChEBI" id="CHEBI:57540"/>
    </ligand>
</feature>
<evidence type="ECO:0000313" key="12">
    <source>
        <dbReference type="EMBL" id="MBN1573887.1"/>
    </source>
</evidence>
<keyword evidence="5" id="KW-0028">Amino-acid biosynthesis</keyword>
<feature type="active site" description="Proton acceptor" evidence="5 7">
    <location>
        <position position="329"/>
    </location>
</feature>
<dbReference type="Gene3D" id="1.20.5.1300">
    <property type="match status" value="1"/>
</dbReference>
<dbReference type="GO" id="GO:0005829">
    <property type="term" value="C:cytosol"/>
    <property type="evidence" value="ECO:0007669"/>
    <property type="project" value="TreeGrafter"/>
</dbReference>
<dbReference type="PROSITE" id="PS00611">
    <property type="entry name" value="HISOL_DEHYDROGENASE"/>
    <property type="match status" value="1"/>
</dbReference>
<evidence type="ECO:0000256" key="9">
    <source>
        <dbReference type="PIRSR" id="PIRSR000099-3"/>
    </source>
</evidence>
<dbReference type="GO" id="GO:0008270">
    <property type="term" value="F:zinc ion binding"/>
    <property type="evidence" value="ECO:0007669"/>
    <property type="project" value="UniProtKB-UniRule"/>
</dbReference>
<dbReference type="GO" id="GO:0004399">
    <property type="term" value="F:histidinol dehydrogenase activity"/>
    <property type="evidence" value="ECO:0007669"/>
    <property type="project" value="UniProtKB-UniRule"/>
</dbReference>
<sequence>MIEIIGLGDGAFKKYIGRIVTRGESIPEDVLKSVNRIIEDVRKKGDEALIKYTEKFDEIEISPNDLEITAAEMETAAKELPREDYGVIETAAKRIEAYHRHQVQEGLSFIDDLGNRLEQVVRPLKRVGVYVPGGRLPYPSTLLMNAIPAKIAGVSEIIAVHPTRGGSISPGVAAAARIAGVDRIFRIGGAQAVAALSFGTETIPKVDKVVGPGNVYVAAAKRLLFGVVDIDMIAGPSEILVISDGKCDPTHVAWDLLSQAEHDPLSASILITPDPKFAESVKGEIDAILGAEGKDMTVALESIKNFGAIIVVSDIDEAISMANEIAPEHLELIVERPRDHLEKIENAGAVFLGPNSTEPIGDYIAGTNHVLPTGSTARFSSPLGVYDFVKRMSVLEISETGLRELGPKAVRFARMEGLSAHAGAIEVRLKKDADK</sequence>
<dbReference type="FunFam" id="3.40.50.1980:FF:000026">
    <property type="entry name" value="Histidinol dehydrogenase"/>
    <property type="match status" value="1"/>
</dbReference>
<feature type="binding site" evidence="5 9">
    <location>
        <position position="259"/>
    </location>
    <ligand>
        <name>substrate</name>
    </ligand>
</feature>
<keyword evidence="3 5" id="KW-0862">Zinc</keyword>
<comment type="similarity">
    <text evidence="1 5 6 11">Belongs to the histidinol dehydrogenase family.</text>
</comment>
<dbReference type="GO" id="GO:0000105">
    <property type="term" value="P:L-histidine biosynthetic process"/>
    <property type="evidence" value="ECO:0007669"/>
    <property type="project" value="UniProtKB-UniRule"/>
</dbReference>
<dbReference type="PIRSF" id="PIRSF000099">
    <property type="entry name" value="Histidinol_dh"/>
    <property type="match status" value="1"/>
</dbReference>
<dbReference type="InterPro" id="IPR012131">
    <property type="entry name" value="Hstdl_DH"/>
</dbReference>
<reference evidence="12" key="1">
    <citation type="journal article" date="2021" name="Environ. Microbiol.">
        <title>Genomic characterization of three novel Desulfobacterota classes expand the metabolic and phylogenetic diversity of the phylum.</title>
        <authorList>
            <person name="Murphy C.L."/>
            <person name="Biggerstaff J."/>
            <person name="Eichhorn A."/>
            <person name="Ewing E."/>
            <person name="Shahan R."/>
            <person name="Soriano D."/>
            <person name="Stewart S."/>
            <person name="VanMol K."/>
            <person name="Walker R."/>
            <person name="Walters P."/>
            <person name="Elshahed M.S."/>
            <person name="Youssef N.H."/>
        </authorList>
    </citation>
    <scope>NUCLEOTIDE SEQUENCE</scope>
    <source>
        <strain evidence="12">Zod_Metabat.24</strain>
    </source>
</reference>
<protein>
    <recommendedName>
        <fullName evidence="5">Histidinol dehydrogenase</fullName>
        <shortName evidence="5">HDH</shortName>
        <ecNumber evidence="5">1.1.1.23</ecNumber>
    </recommendedName>
</protein>
<evidence type="ECO:0000256" key="8">
    <source>
        <dbReference type="PIRSR" id="PIRSR000099-2"/>
    </source>
</evidence>
<evidence type="ECO:0000256" key="10">
    <source>
        <dbReference type="PIRSR" id="PIRSR000099-4"/>
    </source>
</evidence>
<feature type="binding site" evidence="5 8">
    <location>
        <position position="130"/>
    </location>
    <ligand>
        <name>NAD(+)</name>
        <dbReference type="ChEBI" id="CHEBI:57540"/>
    </ligand>
</feature>
<feature type="binding site" evidence="5 8">
    <location>
        <position position="214"/>
    </location>
    <ligand>
        <name>NAD(+)</name>
        <dbReference type="ChEBI" id="CHEBI:57540"/>
    </ligand>
</feature>
<evidence type="ECO:0000256" key="6">
    <source>
        <dbReference type="PIRNR" id="PIRNR000099"/>
    </source>
</evidence>
<feature type="binding site" evidence="5 9">
    <location>
        <position position="237"/>
    </location>
    <ligand>
        <name>substrate</name>
    </ligand>
</feature>
<feature type="binding site" evidence="5 9">
    <location>
        <position position="329"/>
    </location>
    <ligand>
        <name>substrate</name>
    </ligand>
</feature>
<dbReference type="AlphaFoldDB" id="A0A9D8PR11"/>
<feature type="binding site" evidence="5 10">
    <location>
        <position position="259"/>
    </location>
    <ligand>
        <name>Zn(2+)</name>
        <dbReference type="ChEBI" id="CHEBI:29105"/>
    </ligand>
</feature>
<evidence type="ECO:0000256" key="5">
    <source>
        <dbReference type="HAMAP-Rule" id="MF_01024"/>
    </source>
</evidence>
<evidence type="ECO:0000256" key="4">
    <source>
        <dbReference type="ARBA" id="ARBA00023002"/>
    </source>
</evidence>
<dbReference type="PANTHER" id="PTHR21256:SF2">
    <property type="entry name" value="HISTIDINE BIOSYNTHESIS TRIFUNCTIONAL PROTEIN"/>
    <property type="match status" value="1"/>
</dbReference>
<feature type="binding site" evidence="5 10">
    <location>
        <position position="421"/>
    </location>
    <ligand>
        <name>Zn(2+)</name>
        <dbReference type="ChEBI" id="CHEBI:29105"/>
    </ligand>
</feature>
<accession>A0A9D8PR11</accession>
<dbReference type="InterPro" id="IPR022695">
    <property type="entry name" value="Histidinol_DH_monofunct"/>
</dbReference>
<evidence type="ECO:0000313" key="13">
    <source>
        <dbReference type="Proteomes" id="UP000809273"/>
    </source>
</evidence>
<reference evidence="12" key="2">
    <citation type="submission" date="2021-01" db="EMBL/GenBank/DDBJ databases">
        <authorList>
            <person name="Hahn C.R."/>
            <person name="Youssef N.H."/>
            <person name="Elshahed M."/>
        </authorList>
    </citation>
    <scope>NUCLEOTIDE SEQUENCE</scope>
    <source>
        <strain evidence="12">Zod_Metabat.24</strain>
    </source>
</reference>
<dbReference type="Gene3D" id="3.40.50.1980">
    <property type="entry name" value="Nitrogenase molybdenum iron protein domain"/>
    <property type="match status" value="2"/>
</dbReference>
<dbReference type="FunFam" id="3.40.50.1980:FF:000001">
    <property type="entry name" value="Histidinol dehydrogenase"/>
    <property type="match status" value="1"/>
</dbReference>
<dbReference type="NCBIfam" id="TIGR00069">
    <property type="entry name" value="hisD"/>
    <property type="match status" value="1"/>
</dbReference>
<comment type="pathway">
    <text evidence="5">Amino-acid biosynthesis; L-histidine biosynthesis; L-histidine from 5-phospho-alpha-D-ribose 1-diphosphate: step 9/9.</text>
</comment>
<feature type="binding site" evidence="5 9">
    <location>
        <position position="421"/>
    </location>
    <ligand>
        <name>substrate</name>
    </ligand>
</feature>
<feature type="active site" description="Proton acceptor" evidence="5 7">
    <location>
        <position position="328"/>
    </location>
</feature>
<evidence type="ECO:0000256" key="3">
    <source>
        <dbReference type="ARBA" id="ARBA00022833"/>
    </source>
</evidence>
<comment type="function">
    <text evidence="5">Catalyzes the sequential NAD-dependent oxidations of L-histidinol to L-histidinaldehyde and then to L-histidine.</text>
</comment>
<feature type="binding site" evidence="5 10">
    <location>
        <position position="262"/>
    </location>
    <ligand>
        <name>Zn(2+)</name>
        <dbReference type="ChEBI" id="CHEBI:29105"/>
    </ligand>
</feature>
<dbReference type="GO" id="GO:0051287">
    <property type="term" value="F:NAD binding"/>
    <property type="evidence" value="ECO:0007669"/>
    <property type="project" value="InterPro"/>
</dbReference>
<feature type="binding site" evidence="5 9">
    <location>
        <position position="262"/>
    </location>
    <ligand>
        <name>substrate</name>
    </ligand>
</feature>
<feature type="binding site" evidence="5 9">
    <location>
        <position position="416"/>
    </location>
    <ligand>
        <name>substrate</name>
    </ligand>
</feature>
<evidence type="ECO:0000256" key="7">
    <source>
        <dbReference type="PIRSR" id="PIRSR000099-1"/>
    </source>
</evidence>
<dbReference type="PANTHER" id="PTHR21256">
    <property type="entry name" value="HISTIDINOL DEHYDROGENASE HDH"/>
    <property type="match status" value="1"/>
</dbReference>
<evidence type="ECO:0000256" key="2">
    <source>
        <dbReference type="ARBA" id="ARBA00022723"/>
    </source>
</evidence>
<feature type="binding site" evidence="5 10">
    <location>
        <position position="362"/>
    </location>
    <ligand>
        <name>Zn(2+)</name>
        <dbReference type="ChEBI" id="CHEBI:29105"/>
    </ligand>
</feature>
<dbReference type="Proteomes" id="UP000809273">
    <property type="component" value="Unassembled WGS sequence"/>
</dbReference>
<dbReference type="PRINTS" id="PR00083">
    <property type="entry name" value="HOLDHDRGNASE"/>
</dbReference>
<comment type="cofactor">
    <cofactor evidence="5 10">
        <name>Zn(2+)</name>
        <dbReference type="ChEBI" id="CHEBI:29105"/>
    </cofactor>
    <text evidence="5 10">Binds 1 zinc ion per subunit.</text>
</comment>
<keyword evidence="2 5" id="KW-0479">Metal-binding</keyword>